<dbReference type="AlphaFoldDB" id="A0A3G8WL91"/>
<keyword evidence="1" id="KW-0489">Methyltransferase</keyword>
<dbReference type="InterPro" id="IPR029063">
    <property type="entry name" value="SAM-dependent_MTases_sf"/>
</dbReference>
<dbReference type="Pfam" id="PF13489">
    <property type="entry name" value="Methyltransf_23"/>
    <property type="match status" value="1"/>
</dbReference>
<name>A0A3G8WL91_9FLAO</name>
<reference evidence="2" key="1">
    <citation type="submission" date="2018-11" db="EMBL/GenBank/DDBJ databases">
        <title>Proposal to divide the Flavobacteriaceae and reorganize its genera based on Amino Acid Identity values calculated from whole genome sequences.</title>
        <authorList>
            <person name="Nicholson A.C."/>
            <person name="Gulvik C.A."/>
            <person name="Whitney A.M."/>
            <person name="Humrighouse B.W."/>
            <person name="Bell M."/>
            <person name="Holmes B."/>
            <person name="Steigerwalt A.B."/>
            <person name="Villarma A."/>
            <person name="Sheth M."/>
            <person name="Batra D."/>
            <person name="Pryor J."/>
            <person name="Bernardet J.-F."/>
            <person name="Hugo C."/>
            <person name="Kampfer P."/>
            <person name="Newman J.D."/>
            <person name="McQuiston J.R."/>
        </authorList>
    </citation>
    <scope>NUCLEOTIDE SEQUENCE [LARGE SCALE GENOMIC DNA]</scope>
    <source>
        <strain evidence="2">H4753</strain>
    </source>
</reference>
<dbReference type="SUPFAM" id="SSF53335">
    <property type="entry name" value="S-adenosyl-L-methionine-dependent methyltransferases"/>
    <property type="match status" value="1"/>
</dbReference>
<dbReference type="RefSeq" id="WP_124785380.1">
    <property type="nucleotide sequence ID" value="NZ_CP034171.1"/>
</dbReference>
<dbReference type="PANTHER" id="PTHR43861">
    <property type="entry name" value="TRANS-ACONITATE 2-METHYLTRANSFERASE-RELATED"/>
    <property type="match status" value="1"/>
</dbReference>
<evidence type="ECO:0000313" key="2">
    <source>
        <dbReference type="Proteomes" id="UP000282297"/>
    </source>
</evidence>
<evidence type="ECO:0000313" key="1">
    <source>
        <dbReference type="EMBL" id="AZI21253.1"/>
    </source>
</evidence>
<dbReference type="CDD" id="cd02440">
    <property type="entry name" value="AdoMet_MTases"/>
    <property type="match status" value="1"/>
</dbReference>
<proteinExistence type="predicted"/>
<dbReference type="GO" id="GO:0032259">
    <property type="term" value="P:methylation"/>
    <property type="evidence" value="ECO:0007669"/>
    <property type="project" value="UniProtKB-KW"/>
</dbReference>
<dbReference type="GO" id="GO:0008168">
    <property type="term" value="F:methyltransferase activity"/>
    <property type="evidence" value="ECO:0007669"/>
    <property type="project" value="UniProtKB-KW"/>
</dbReference>
<keyword evidence="1" id="KW-0808">Transferase</keyword>
<dbReference type="Proteomes" id="UP000282297">
    <property type="component" value="Chromosome"/>
</dbReference>
<accession>A0A3G8WL91</accession>
<dbReference type="EMBL" id="CP034171">
    <property type="protein sequence ID" value="AZI21253.1"/>
    <property type="molecule type" value="Genomic_DNA"/>
</dbReference>
<dbReference type="Gene3D" id="3.40.50.150">
    <property type="entry name" value="Vaccinia Virus protein VP39"/>
    <property type="match status" value="1"/>
</dbReference>
<protein>
    <submittedName>
        <fullName evidence="1">Class I SAM-dependent methyltransferase</fullName>
    </submittedName>
</protein>
<sequence>MQQEEISKPYHDFTDTHPESGANERLISLYKRLFELGLKSDSAVLELGCGVGNFTKLLAKRVKRGIIEAVDLREKSIEAAKKQLAEKTNILFTAADAVKYIPQNKNFNFVTLLDVIEHIPLSLHGNLFRQISTYTDENSLVCINIPNPEHIEYAREHEPKNCKPSTSPYSCFPFFNIWKV</sequence>
<organism evidence="1 2">
    <name type="scientific">Chryseobacterium taklimakanense</name>
    <dbReference type="NCBI Taxonomy" id="536441"/>
    <lineage>
        <taxon>Bacteria</taxon>
        <taxon>Pseudomonadati</taxon>
        <taxon>Bacteroidota</taxon>
        <taxon>Flavobacteriia</taxon>
        <taxon>Flavobacteriales</taxon>
        <taxon>Weeksellaceae</taxon>
        <taxon>Chryseobacterium group</taxon>
        <taxon>Chryseobacterium</taxon>
    </lineage>
</organism>
<gene>
    <name evidence="1" type="ORF">EIH08_11625</name>
</gene>